<feature type="domain" description="N-acetyltransferase" evidence="1">
    <location>
        <begin position="1"/>
        <end position="163"/>
    </location>
</feature>
<dbReference type="PANTHER" id="PTHR43072:SF8">
    <property type="entry name" value="ACYLTRANSFERASE FABY-RELATED"/>
    <property type="match status" value="1"/>
</dbReference>
<name>A0A7X0U872_9BURK</name>
<sequence length="186" mass="20622">MTIRTATPADAEAITAIYAPIVEHTSISFELEVPTVEQMRERIAKTLQELPWLVSEDVQGRVNGYVYASKHRERAAYLWSVDTTAYIREDARGQGIGKRLYSELKHALVGLGYCQAFAGIALPNQASAALHESAGFEALGVYRKVGFKHGQWHDVGWWQCSLQSPAHPAAPQKFDALAWRAEALQA</sequence>
<dbReference type="PANTHER" id="PTHR43072">
    <property type="entry name" value="N-ACETYLTRANSFERASE"/>
    <property type="match status" value="1"/>
</dbReference>
<dbReference type="AlphaFoldDB" id="A0A7X0U872"/>
<dbReference type="SUPFAM" id="SSF55729">
    <property type="entry name" value="Acyl-CoA N-acyltransferases (Nat)"/>
    <property type="match status" value="1"/>
</dbReference>
<comment type="caution">
    <text evidence="2">The sequence shown here is derived from an EMBL/GenBank/DDBJ whole genome shotgun (WGS) entry which is preliminary data.</text>
</comment>
<dbReference type="PROSITE" id="PS51186">
    <property type="entry name" value="GNAT"/>
    <property type="match status" value="1"/>
</dbReference>
<proteinExistence type="predicted"/>
<dbReference type="InterPro" id="IPR000182">
    <property type="entry name" value="GNAT_dom"/>
</dbReference>
<evidence type="ECO:0000313" key="2">
    <source>
        <dbReference type="EMBL" id="MBB6558932.1"/>
    </source>
</evidence>
<keyword evidence="2" id="KW-0808">Transferase</keyword>
<dbReference type="CDD" id="cd04301">
    <property type="entry name" value="NAT_SF"/>
    <property type="match status" value="1"/>
</dbReference>
<dbReference type="GO" id="GO:0102971">
    <property type="term" value="F:phosphinothricin N-acetyltransferase activity"/>
    <property type="evidence" value="ECO:0007669"/>
    <property type="project" value="UniProtKB-EC"/>
</dbReference>
<dbReference type="NCBIfam" id="NF040504">
    <property type="entry name" value="resist_ArsN1b"/>
    <property type="match status" value="1"/>
</dbReference>
<gene>
    <name evidence="2" type="ORF">HNP48_001596</name>
</gene>
<keyword evidence="3" id="KW-1185">Reference proteome</keyword>
<dbReference type="RefSeq" id="WP_184856338.1">
    <property type="nucleotide sequence ID" value="NZ_JACHLK010000002.1"/>
</dbReference>
<reference evidence="2 3" key="1">
    <citation type="submission" date="2020-08" db="EMBL/GenBank/DDBJ databases">
        <title>Functional genomics of gut bacteria from endangered species of beetles.</title>
        <authorList>
            <person name="Carlos-Shanley C."/>
        </authorList>
    </citation>
    <scope>NUCLEOTIDE SEQUENCE [LARGE SCALE GENOMIC DNA]</scope>
    <source>
        <strain evidence="2 3">S00198</strain>
    </source>
</reference>
<protein>
    <submittedName>
        <fullName evidence="2">Phosphinothricin acetyltransferase</fullName>
        <ecNumber evidence="2">2.3.1.183</ecNumber>
    </submittedName>
</protein>
<accession>A0A7X0U872</accession>
<dbReference type="Proteomes" id="UP000575083">
    <property type="component" value="Unassembled WGS sequence"/>
</dbReference>
<dbReference type="Pfam" id="PF13420">
    <property type="entry name" value="Acetyltransf_4"/>
    <property type="match status" value="1"/>
</dbReference>
<dbReference type="Gene3D" id="3.40.630.30">
    <property type="match status" value="1"/>
</dbReference>
<evidence type="ECO:0000259" key="1">
    <source>
        <dbReference type="PROSITE" id="PS51186"/>
    </source>
</evidence>
<dbReference type="EMBL" id="JACHLK010000002">
    <property type="protein sequence ID" value="MBB6558932.1"/>
    <property type="molecule type" value="Genomic_DNA"/>
</dbReference>
<dbReference type="EC" id="2.3.1.183" evidence="2"/>
<dbReference type="InterPro" id="IPR016181">
    <property type="entry name" value="Acyl_CoA_acyltransferase"/>
</dbReference>
<keyword evidence="2" id="KW-0012">Acyltransferase</keyword>
<evidence type="ECO:0000313" key="3">
    <source>
        <dbReference type="Proteomes" id="UP000575083"/>
    </source>
</evidence>
<organism evidence="2 3">
    <name type="scientific">Acidovorax soli</name>
    <dbReference type="NCBI Taxonomy" id="592050"/>
    <lineage>
        <taxon>Bacteria</taxon>
        <taxon>Pseudomonadati</taxon>
        <taxon>Pseudomonadota</taxon>
        <taxon>Betaproteobacteria</taxon>
        <taxon>Burkholderiales</taxon>
        <taxon>Comamonadaceae</taxon>
        <taxon>Acidovorax</taxon>
    </lineage>
</organism>